<reference evidence="2 3" key="1">
    <citation type="submission" date="2020-12" db="EMBL/GenBank/DDBJ databases">
        <title>Oil enriched cultivation method for isolating marine PHA-producing bacteria.</title>
        <authorList>
            <person name="Zheng W."/>
            <person name="Yu S."/>
            <person name="Huang Y."/>
        </authorList>
    </citation>
    <scope>NUCLEOTIDE SEQUENCE [LARGE SCALE GENOMIC DNA]</scope>
    <source>
        <strain evidence="2 3">SY-2-6</strain>
    </source>
</reference>
<dbReference type="InterPro" id="IPR005097">
    <property type="entry name" value="Sacchrp_dh_NADP-bd"/>
</dbReference>
<dbReference type="Pfam" id="PF03435">
    <property type="entry name" value="Sacchrp_dh_NADP"/>
    <property type="match status" value="1"/>
</dbReference>
<dbReference type="SUPFAM" id="SSF51735">
    <property type="entry name" value="NAD(P)-binding Rossmann-fold domains"/>
    <property type="match status" value="1"/>
</dbReference>
<organism evidence="2 3">
    <name type="scientific">Halobacillus kuroshimensis</name>
    <dbReference type="NCBI Taxonomy" id="302481"/>
    <lineage>
        <taxon>Bacteria</taxon>
        <taxon>Bacillati</taxon>
        <taxon>Bacillota</taxon>
        <taxon>Bacilli</taxon>
        <taxon>Bacillales</taxon>
        <taxon>Bacillaceae</taxon>
        <taxon>Halobacillus</taxon>
    </lineage>
</organism>
<protein>
    <submittedName>
        <fullName evidence="2">Saccharopine dehydrogenase NADP-binding domain-containing protein</fullName>
    </submittedName>
</protein>
<dbReference type="Proteomes" id="UP000663970">
    <property type="component" value="Unassembled WGS sequence"/>
</dbReference>
<dbReference type="EMBL" id="JAEKJY010000007">
    <property type="protein sequence ID" value="MBN8237182.1"/>
    <property type="molecule type" value="Genomic_DNA"/>
</dbReference>
<dbReference type="RefSeq" id="WP_206935945.1">
    <property type="nucleotide sequence ID" value="NZ_JAEKJY010000007.1"/>
</dbReference>
<evidence type="ECO:0000313" key="2">
    <source>
        <dbReference type="EMBL" id="MBN8237182.1"/>
    </source>
</evidence>
<dbReference type="Gene3D" id="3.40.50.720">
    <property type="entry name" value="NAD(P)-binding Rossmann-like Domain"/>
    <property type="match status" value="1"/>
</dbReference>
<feature type="domain" description="Saccharopine dehydrogenase NADP binding" evidence="1">
    <location>
        <begin position="4"/>
        <end position="89"/>
    </location>
</feature>
<keyword evidence="3" id="KW-1185">Reference proteome</keyword>
<dbReference type="InterPro" id="IPR036291">
    <property type="entry name" value="NAD(P)-bd_dom_sf"/>
</dbReference>
<comment type="caution">
    <text evidence="2">The sequence shown here is derived from an EMBL/GenBank/DDBJ whole genome shotgun (WGS) entry which is preliminary data.</text>
</comment>
<name>A0ABS3E0R8_9BACI</name>
<accession>A0ABS3E0R8</accession>
<sequence>MNKVLLIGTGEVGSHIMEFLVRDPKCPELVVCDINEEDGRKKVHNALSGAAVHRLYPEVTFKRLDVTNVHETADLINREQPDVIINCAVLQTWHTIRKLPKEIYEKLSAASLGAWLPCQLALVYHLMLAVRQSSVSPHVINTALSDLVNPALGKLGLAPTIGIGNVDVIEPSVKLSVAETLHVPADAVTIYLVIHHQWWVYPREAGYQKAPHYIKIMVHDQDVTNQFDTEQLLWNAIKQYPEGTAFTTVSASSTIKNMFALLQPAKWFTHSPSPQGLPGGYPVYLSREGAEPVLPEGLTLEEAVQINEASAKLDGIDHISEDGTIYYSDYTHQILKEMLHFDHASFRPEDSLQLAKEMMSSYQKLAARYPS</sequence>
<evidence type="ECO:0000313" key="3">
    <source>
        <dbReference type="Proteomes" id="UP000663970"/>
    </source>
</evidence>
<gene>
    <name evidence="2" type="ORF">JF544_18205</name>
</gene>
<evidence type="ECO:0000259" key="1">
    <source>
        <dbReference type="Pfam" id="PF03435"/>
    </source>
</evidence>
<proteinExistence type="predicted"/>